<protein>
    <submittedName>
        <fullName evidence="2">Uncharacterized protein</fullName>
    </submittedName>
</protein>
<sequence>MVKNGFDHPLKHSEDVGLGTNYDLNKSFDQTSGGDESVTVDYVSWEEHSEAGSSQEAEKQKTKSGKQPSPLEVFKSKNLDLSPLSQRGLNHRIAALVDDYSHPLFDDDDNNITFYRSHTESRASRYELKLNRLSELEKVISKITYMDSSATFLMFDHIYCLEPMLKGQK</sequence>
<gene>
    <name evidence="2" type="ORF">SVIM_LOCUS514591</name>
</gene>
<feature type="region of interest" description="Disordered" evidence="1">
    <location>
        <begin position="1"/>
        <end position="73"/>
    </location>
</feature>
<dbReference type="AlphaFoldDB" id="A0A6N2NIQ8"/>
<dbReference type="EMBL" id="CAADRP010002351">
    <property type="protein sequence ID" value="VFU66311.1"/>
    <property type="molecule type" value="Genomic_DNA"/>
</dbReference>
<proteinExistence type="predicted"/>
<accession>A0A6N2NIQ8</accession>
<name>A0A6N2NIQ8_SALVM</name>
<feature type="compositionally biased region" description="Basic and acidic residues" evidence="1">
    <location>
        <begin position="45"/>
        <end position="61"/>
    </location>
</feature>
<evidence type="ECO:0000313" key="2">
    <source>
        <dbReference type="EMBL" id="VFU66311.1"/>
    </source>
</evidence>
<organism evidence="2">
    <name type="scientific">Salix viminalis</name>
    <name type="common">Common osier</name>
    <name type="synonym">Basket willow</name>
    <dbReference type="NCBI Taxonomy" id="40686"/>
    <lineage>
        <taxon>Eukaryota</taxon>
        <taxon>Viridiplantae</taxon>
        <taxon>Streptophyta</taxon>
        <taxon>Embryophyta</taxon>
        <taxon>Tracheophyta</taxon>
        <taxon>Spermatophyta</taxon>
        <taxon>Magnoliopsida</taxon>
        <taxon>eudicotyledons</taxon>
        <taxon>Gunneridae</taxon>
        <taxon>Pentapetalae</taxon>
        <taxon>rosids</taxon>
        <taxon>fabids</taxon>
        <taxon>Malpighiales</taxon>
        <taxon>Salicaceae</taxon>
        <taxon>Saliceae</taxon>
        <taxon>Salix</taxon>
    </lineage>
</organism>
<feature type="compositionally biased region" description="Polar residues" evidence="1">
    <location>
        <begin position="22"/>
        <end position="34"/>
    </location>
</feature>
<evidence type="ECO:0000256" key="1">
    <source>
        <dbReference type="SAM" id="MobiDB-lite"/>
    </source>
</evidence>
<feature type="compositionally biased region" description="Basic and acidic residues" evidence="1">
    <location>
        <begin position="1"/>
        <end position="15"/>
    </location>
</feature>
<reference evidence="2" key="1">
    <citation type="submission" date="2019-03" db="EMBL/GenBank/DDBJ databases">
        <authorList>
            <person name="Mank J."/>
            <person name="Almeida P."/>
        </authorList>
    </citation>
    <scope>NUCLEOTIDE SEQUENCE</scope>
    <source>
        <strain evidence="2">78183</strain>
    </source>
</reference>